<dbReference type="AlphaFoldDB" id="A0ABD0XSI1"/>
<dbReference type="Proteomes" id="UP001557470">
    <property type="component" value="Unassembled WGS sequence"/>
</dbReference>
<comment type="caution">
    <text evidence="1">The sequence shown here is derived from an EMBL/GenBank/DDBJ whole genome shotgun (WGS) entry which is preliminary data.</text>
</comment>
<sequence>MWKGPRCSSCVGWPVLRLEEQRQQFLISWSCQTEQYGLSRETGKETKQGFVRKPCLIYLDLTETGPSVEFFPLRRNDSWDRDRNIH</sequence>
<keyword evidence="2" id="KW-1185">Reference proteome</keyword>
<gene>
    <name evidence="1" type="ORF">UPYG_G00121070</name>
</gene>
<evidence type="ECO:0000313" key="2">
    <source>
        <dbReference type="Proteomes" id="UP001557470"/>
    </source>
</evidence>
<dbReference type="EMBL" id="JAGEUA010000003">
    <property type="protein sequence ID" value="KAL0994356.1"/>
    <property type="molecule type" value="Genomic_DNA"/>
</dbReference>
<name>A0ABD0XSI1_UMBPY</name>
<protein>
    <submittedName>
        <fullName evidence="1">Uncharacterized protein</fullName>
    </submittedName>
</protein>
<proteinExistence type="predicted"/>
<accession>A0ABD0XSI1</accession>
<organism evidence="1 2">
    <name type="scientific">Umbra pygmaea</name>
    <name type="common">Eastern mudminnow</name>
    <dbReference type="NCBI Taxonomy" id="75934"/>
    <lineage>
        <taxon>Eukaryota</taxon>
        <taxon>Metazoa</taxon>
        <taxon>Chordata</taxon>
        <taxon>Craniata</taxon>
        <taxon>Vertebrata</taxon>
        <taxon>Euteleostomi</taxon>
        <taxon>Actinopterygii</taxon>
        <taxon>Neopterygii</taxon>
        <taxon>Teleostei</taxon>
        <taxon>Protacanthopterygii</taxon>
        <taxon>Esociformes</taxon>
        <taxon>Umbridae</taxon>
        <taxon>Umbra</taxon>
    </lineage>
</organism>
<evidence type="ECO:0000313" key="1">
    <source>
        <dbReference type="EMBL" id="KAL0994356.1"/>
    </source>
</evidence>
<reference evidence="1 2" key="1">
    <citation type="submission" date="2024-06" db="EMBL/GenBank/DDBJ databases">
        <authorList>
            <person name="Pan Q."/>
            <person name="Wen M."/>
            <person name="Jouanno E."/>
            <person name="Zahm M."/>
            <person name="Klopp C."/>
            <person name="Cabau C."/>
            <person name="Louis A."/>
            <person name="Berthelot C."/>
            <person name="Parey E."/>
            <person name="Roest Crollius H."/>
            <person name="Montfort J."/>
            <person name="Robinson-Rechavi M."/>
            <person name="Bouchez O."/>
            <person name="Lampietro C."/>
            <person name="Lopez Roques C."/>
            <person name="Donnadieu C."/>
            <person name="Postlethwait J."/>
            <person name="Bobe J."/>
            <person name="Verreycken H."/>
            <person name="Guiguen Y."/>
        </authorList>
    </citation>
    <scope>NUCLEOTIDE SEQUENCE [LARGE SCALE GENOMIC DNA]</scope>
    <source>
        <strain evidence="1">Up_M1</strain>
        <tissue evidence="1">Testis</tissue>
    </source>
</reference>